<sequence length="193" mass="21897">MAYTACGNRTQIDYSWAAPLLERPIDADRKVRIICVGAGFSGIGSAIHMIEHIRDAEFQIYEAADDIGGVWHHNRYAGAACDIPSHSYQFSFCQNTQWSTFYAPGPEIHNYLKKVVDHYQLRKFIKLNHRVVGAIWSQENGKWTVKVQNLETGAETIDEADFVLYATGFLSNPKWPSITGELLDPFERLQKAM</sequence>
<reference evidence="2 3" key="1">
    <citation type="submission" date="2022-03" db="EMBL/GenBank/DDBJ databases">
        <title>Genome data of Colletotrichum spp.</title>
        <authorList>
            <person name="Utami Y.D."/>
            <person name="Hiruma K."/>
        </authorList>
    </citation>
    <scope>NUCLEOTIDE SEQUENCE [LARGE SCALE GENOMIC DNA]</scope>
    <source>
        <strain evidence="2 3">MAFF 239500</strain>
    </source>
</reference>
<dbReference type="PANTHER" id="PTHR42877:SF7">
    <property type="entry name" value="FLAVIN-BINDING MONOOXYGENASE-RELATED"/>
    <property type="match status" value="1"/>
</dbReference>
<gene>
    <name evidence="2" type="ORF">ColSpa_06435</name>
</gene>
<evidence type="ECO:0000256" key="1">
    <source>
        <dbReference type="ARBA" id="ARBA00010139"/>
    </source>
</evidence>
<dbReference type="GeneID" id="73327237"/>
<dbReference type="InterPro" id="IPR051209">
    <property type="entry name" value="FAD-bind_Monooxygenase_sf"/>
</dbReference>
<dbReference type="EMBL" id="BQXU01000015">
    <property type="protein sequence ID" value="GKT46254.1"/>
    <property type="molecule type" value="Genomic_DNA"/>
</dbReference>
<protein>
    <submittedName>
        <fullName evidence="2">FAD-binding monooxygenase aflW</fullName>
    </submittedName>
</protein>
<accession>A0AA37LF34</accession>
<dbReference type="RefSeq" id="XP_049128604.1">
    <property type="nucleotide sequence ID" value="XM_049272647.1"/>
</dbReference>
<dbReference type="Gene3D" id="3.50.50.60">
    <property type="entry name" value="FAD/NAD(P)-binding domain"/>
    <property type="match status" value="1"/>
</dbReference>
<keyword evidence="2" id="KW-0560">Oxidoreductase</keyword>
<dbReference type="AlphaFoldDB" id="A0AA37LF34"/>
<dbReference type="GO" id="GO:0004497">
    <property type="term" value="F:monooxygenase activity"/>
    <property type="evidence" value="ECO:0007669"/>
    <property type="project" value="UniProtKB-KW"/>
</dbReference>
<dbReference type="Pfam" id="PF13450">
    <property type="entry name" value="NAD_binding_8"/>
    <property type="match status" value="1"/>
</dbReference>
<dbReference type="Proteomes" id="UP001055115">
    <property type="component" value="Unassembled WGS sequence"/>
</dbReference>
<comment type="similarity">
    <text evidence="1">Belongs to the FAD-binding monooxygenase family.</text>
</comment>
<evidence type="ECO:0000313" key="3">
    <source>
        <dbReference type="Proteomes" id="UP001055115"/>
    </source>
</evidence>
<name>A0AA37LF34_9PEZI</name>
<proteinExistence type="inferred from homology"/>
<dbReference type="InterPro" id="IPR036188">
    <property type="entry name" value="FAD/NAD-bd_sf"/>
</dbReference>
<dbReference type="SUPFAM" id="SSF51905">
    <property type="entry name" value="FAD/NAD(P)-binding domain"/>
    <property type="match status" value="1"/>
</dbReference>
<evidence type="ECO:0000313" key="2">
    <source>
        <dbReference type="EMBL" id="GKT46254.1"/>
    </source>
</evidence>
<organism evidence="2 3">
    <name type="scientific">Colletotrichum spaethianum</name>
    <dbReference type="NCBI Taxonomy" id="700344"/>
    <lineage>
        <taxon>Eukaryota</taxon>
        <taxon>Fungi</taxon>
        <taxon>Dikarya</taxon>
        <taxon>Ascomycota</taxon>
        <taxon>Pezizomycotina</taxon>
        <taxon>Sordariomycetes</taxon>
        <taxon>Hypocreomycetidae</taxon>
        <taxon>Glomerellales</taxon>
        <taxon>Glomerellaceae</taxon>
        <taxon>Colletotrichum</taxon>
        <taxon>Colletotrichum spaethianum species complex</taxon>
    </lineage>
</organism>
<keyword evidence="2" id="KW-0503">Monooxygenase</keyword>
<comment type="caution">
    <text evidence="2">The sequence shown here is derived from an EMBL/GenBank/DDBJ whole genome shotgun (WGS) entry which is preliminary data.</text>
</comment>
<dbReference type="PANTHER" id="PTHR42877">
    <property type="entry name" value="L-ORNITHINE N(5)-MONOOXYGENASE-RELATED"/>
    <property type="match status" value="1"/>
</dbReference>
<keyword evidence="3" id="KW-1185">Reference proteome</keyword>